<organism evidence="1 2">
    <name type="scientific">Amphibiibacter pelophylacis</name>
    <dbReference type="NCBI Taxonomy" id="1799477"/>
    <lineage>
        <taxon>Bacteria</taxon>
        <taxon>Pseudomonadati</taxon>
        <taxon>Pseudomonadota</taxon>
        <taxon>Betaproteobacteria</taxon>
        <taxon>Burkholderiales</taxon>
        <taxon>Sphaerotilaceae</taxon>
        <taxon>Amphibiibacter</taxon>
    </lineage>
</organism>
<evidence type="ECO:0000313" key="2">
    <source>
        <dbReference type="Proteomes" id="UP001364695"/>
    </source>
</evidence>
<name>A0ACC6P1S5_9BURK</name>
<sequence>MLEQVLVNCMGVWAGLYAGWRLAPASLRRRISDLGPARWRAARSARPQSSSGCSSCDSCSACGAPRPSGPIPASARPVIWRAMNADQPRSPRLGDAGPVSASDPHTPL</sequence>
<proteinExistence type="predicted"/>
<reference evidence="1" key="1">
    <citation type="submission" date="2023-10" db="EMBL/GenBank/DDBJ databases">
        <title>Amphibacter perezi, gen. nov., sp. nov. a novel taxa of the family Comamonadaceae, class Betaproteobacteria isolated from the skin microbiota of Pelophylax perezi from different populations.</title>
        <authorList>
            <person name="Costa S."/>
            <person name="Proenca D.N."/>
            <person name="Lopes I."/>
            <person name="Morais P.V."/>
        </authorList>
    </citation>
    <scope>NUCLEOTIDE SEQUENCE</scope>
    <source>
        <strain evidence="1">SL12-8</strain>
    </source>
</reference>
<keyword evidence="2" id="KW-1185">Reference proteome</keyword>
<comment type="caution">
    <text evidence="1">The sequence shown here is derived from an EMBL/GenBank/DDBJ whole genome shotgun (WGS) entry which is preliminary data.</text>
</comment>
<dbReference type="EMBL" id="JAWDIE010000008">
    <property type="protein sequence ID" value="MEJ7138150.1"/>
    <property type="molecule type" value="Genomic_DNA"/>
</dbReference>
<protein>
    <submittedName>
        <fullName evidence="1">Uncharacterized protein</fullName>
    </submittedName>
</protein>
<evidence type="ECO:0000313" key="1">
    <source>
        <dbReference type="EMBL" id="MEJ7138150.1"/>
    </source>
</evidence>
<gene>
    <name evidence="1" type="ORF">RV045_06855</name>
</gene>
<dbReference type="Proteomes" id="UP001364695">
    <property type="component" value="Unassembled WGS sequence"/>
</dbReference>
<accession>A0ACC6P1S5</accession>